<evidence type="ECO:0000313" key="2">
    <source>
        <dbReference type="EMBL" id="GLY83378.1"/>
    </source>
</evidence>
<accession>A0A9W6VSH8</accession>
<feature type="compositionally biased region" description="Basic and acidic residues" evidence="1">
    <location>
        <begin position="43"/>
        <end position="52"/>
    </location>
</feature>
<proteinExistence type="predicted"/>
<organism evidence="2 3">
    <name type="scientific">Actinoallomurus iriomotensis</name>
    <dbReference type="NCBI Taxonomy" id="478107"/>
    <lineage>
        <taxon>Bacteria</taxon>
        <taxon>Bacillati</taxon>
        <taxon>Actinomycetota</taxon>
        <taxon>Actinomycetes</taxon>
        <taxon>Streptosporangiales</taxon>
        <taxon>Thermomonosporaceae</taxon>
        <taxon>Actinoallomurus</taxon>
    </lineage>
</organism>
<evidence type="ECO:0000256" key="1">
    <source>
        <dbReference type="SAM" id="MobiDB-lite"/>
    </source>
</evidence>
<dbReference type="AlphaFoldDB" id="A0A9W6VSH8"/>
<reference evidence="2" key="1">
    <citation type="submission" date="2023-03" db="EMBL/GenBank/DDBJ databases">
        <title>Actinoallomurus iriomotensis NBRC 103684.</title>
        <authorList>
            <person name="Ichikawa N."/>
            <person name="Sato H."/>
            <person name="Tonouchi N."/>
        </authorList>
    </citation>
    <scope>NUCLEOTIDE SEQUENCE</scope>
    <source>
        <strain evidence="2">NBRC 103684</strain>
    </source>
</reference>
<gene>
    <name evidence="2" type="ORF">Airi02_013080</name>
</gene>
<evidence type="ECO:0000313" key="3">
    <source>
        <dbReference type="Proteomes" id="UP001165074"/>
    </source>
</evidence>
<feature type="region of interest" description="Disordered" evidence="1">
    <location>
        <begin position="43"/>
        <end position="71"/>
    </location>
</feature>
<dbReference type="Proteomes" id="UP001165074">
    <property type="component" value="Unassembled WGS sequence"/>
</dbReference>
<protein>
    <submittedName>
        <fullName evidence="2">Uncharacterized protein</fullName>
    </submittedName>
</protein>
<dbReference type="EMBL" id="BSTK01000002">
    <property type="protein sequence ID" value="GLY83378.1"/>
    <property type="molecule type" value="Genomic_DNA"/>
</dbReference>
<sequence length="71" mass="7645">MAAHRRGSVKVLVQRPNASFKAIATLAFSSRLVEFAERAEGIKDVQRKREQQLEQPPDAGDATSGSSSSSS</sequence>
<name>A0A9W6VSH8_9ACTN</name>
<comment type="caution">
    <text evidence="2">The sequence shown here is derived from an EMBL/GenBank/DDBJ whole genome shotgun (WGS) entry which is preliminary data.</text>
</comment>
<keyword evidence="3" id="KW-1185">Reference proteome</keyword>